<protein>
    <recommendedName>
        <fullName evidence="6">Groucho/TLE N-terminal Q-rich domain-containing protein</fullName>
    </recommendedName>
</protein>
<dbReference type="AlphaFoldDB" id="A0A182PTA2"/>
<dbReference type="VEuPathDB" id="VectorBase:AEPI010188"/>
<keyword evidence="8" id="KW-1185">Reference proteome</keyword>
<dbReference type="EnsemblMetazoa" id="AEPI010188-RA">
    <property type="protein sequence ID" value="AEPI010188-PA"/>
    <property type="gene ID" value="AEPI010188"/>
</dbReference>
<dbReference type="GO" id="GO:0005634">
    <property type="term" value="C:nucleus"/>
    <property type="evidence" value="ECO:0007669"/>
    <property type="project" value="UniProtKB-SubCell"/>
</dbReference>
<dbReference type="PANTHER" id="PTHR10814:SF36">
    <property type="entry name" value="PROTEIN GROUCHO-LIKE PROTEIN"/>
    <property type="match status" value="1"/>
</dbReference>
<feature type="compositionally biased region" description="Polar residues" evidence="5">
    <location>
        <begin position="269"/>
        <end position="293"/>
    </location>
</feature>
<evidence type="ECO:0000313" key="7">
    <source>
        <dbReference type="EnsemblMetazoa" id="AEPI010188-PA"/>
    </source>
</evidence>
<reference evidence="8" key="1">
    <citation type="submission" date="2013-03" db="EMBL/GenBank/DDBJ databases">
        <title>The Genome Sequence of Anopheles epiroticus epiroticus2.</title>
        <authorList>
            <consortium name="The Broad Institute Genomics Platform"/>
            <person name="Neafsey D.E."/>
            <person name="Howell P."/>
            <person name="Walker B."/>
            <person name="Young S.K."/>
            <person name="Zeng Q."/>
            <person name="Gargeya S."/>
            <person name="Fitzgerald M."/>
            <person name="Haas B."/>
            <person name="Abouelleil A."/>
            <person name="Allen A.W."/>
            <person name="Alvarado L."/>
            <person name="Arachchi H.M."/>
            <person name="Berlin A.M."/>
            <person name="Chapman S.B."/>
            <person name="Gainer-Dewar J."/>
            <person name="Goldberg J."/>
            <person name="Griggs A."/>
            <person name="Gujja S."/>
            <person name="Hansen M."/>
            <person name="Howarth C."/>
            <person name="Imamovic A."/>
            <person name="Ireland A."/>
            <person name="Larimer J."/>
            <person name="McCowan C."/>
            <person name="Murphy C."/>
            <person name="Pearson M."/>
            <person name="Poon T.W."/>
            <person name="Priest M."/>
            <person name="Roberts A."/>
            <person name="Saif S."/>
            <person name="Shea T."/>
            <person name="Sisk P."/>
            <person name="Sykes S."/>
            <person name="Wortman J."/>
            <person name="Nusbaum C."/>
            <person name="Birren B."/>
        </authorList>
    </citation>
    <scope>NUCLEOTIDE SEQUENCE [LARGE SCALE GENOMIC DNA]</scope>
    <source>
        <strain evidence="8">Epiroticus2</strain>
    </source>
</reference>
<evidence type="ECO:0000313" key="8">
    <source>
        <dbReference type="Proteomes" id="UP000075885"/>
    </source>
</evidence>
<reference evidence="7" key="2">
    <citation type="submission" date="2020-05" db="UniProtKB">
        <authorList>
            <consortium name="EnsemblMetazoa"/>
        </authorList>
    </citation>
    <scope>IDENTIFICATION</scope>
    <source>
        <strain evidence="7">Epiroticus2</strain>
    </source>
</reference>
<dbReference type="GO" id="GO:0090090">
    <property type="term" value="P:negative regulation of canonical Wnt signaling pathway"/>
    <property type="evidence" value="ECO:0007669"/>
    <property type="project" value="TreeGrafter"/>
</dbReference>
<dbReference type="InterPro" id="IPR005617">
    <property type="entry name" value="Groucho/TLE_N"/>
</dbReference>
<dbReference type="InterPro" id="IPR009146">
    <property type="entry name" value="Groucho_enhance"/>
</dbReference>
<comment type="subcellular location">
    <subcellularLocation>
        <location evidence="1">Nucleus</location>
    </subcellularLocation>
</comment>
<organism evidence="7 8">
    <name type="scientific">Anopheles epiroticus</name>
    <dbReference type="NCBI Taxonomy" id="199890"/>
    <lineage>
        <taxon>Eukaryota</taxon>
        <taxon>Metazoa</taxon>
        <taxon>Ecdysozoa</taxon>
        <taxon>Arthropoda</taxon>
        <taxon>Hexapoda</taxon>
        <taxon>Insecta</taxon>
        <taxon>Pterygota</taxon>
        <taxon>Neoptera</taxon>
        <taxon>Endopterygota</taxon>
        <taxon>Diptera</taxon>
        <taxon>Nematocera</taxon>
        <taxon>Culicoidea</taxon>
        <taxon>Culicidae</taxon>
        <taxon>Anophelinae</taxon>
        <taxon>Anopheles</taxon>
    </lineage>
</organism>
<name>A0A182PTA2_9DIPT</name>
<evidence type="ECO:0000256" key="4">
    <source>
        <dbReference type="SAM" id="Coils"/>
    </source>
</evidence>
<feature type="compositionally biased region" description="Low complexity" evidence="5">
    <location>
        <begin position="167"/>
        <end position="184"/>
    </location>
</feature>
<dbReference type="GO" id="GO:0003714">
    <property type="term" value="F:transcription corepressor activity"/>
    <property type="evidence" value="ECO:0007669"/>
    <property type="project" value="TreeGrafter"/>
</dbReference>
<feature type="region of interest" description="Disordered" evidence="5">
    <location>
        <begin position="152"/>
        <end position="316"/>
    </location>
</feature>
<evidence type="ECO:0000256" key="5">
    <source>
        <dbReference type="SAM" id="MobiDB-lite"/>
    </source>
</evidence>
<feature type="domain" description="Groucho/TLE N-terminal Q-rich" evidence="6">
    <location>
        <begin position="26"/>
        <end position="150"/>
    </location>
</feature>
<feature type="coiled-coil region" evidence="4">
    <location>
        <begin position="34"/>
        <end position="68"/>
    </location>
</feature>
<keyword evidence="3" id="KW-0539">Nucleus</keyword>
<keyword evidence="4" id="KW-0175">Coiled coil</keyword>
<feature type="compositionally biased region" description="Low complexity" evidence="5">
    <location>
        <begin position="301"/>
        <end position="311"/>
    </location>
</feature>
<evidence type="ECO:0000256" key="3">
    <source>
        <dbReference type="ARBA" id="ARBA00023242"/>
    </source>
</evidence>
<feature type="compositionally biased region" description="Basic and acidic residues" evidence="5">
    <location>
        <begin position="213"/>
        <end position="260"/>
    </location>
</feature>
<comment type="similarity">
    <text evidence="2">Belongs to the WD repeat Groucho/TLE family.</text>
</comment>
<dbReference type="STRING" id="199890.A0A182PTA2"/>
<evidence type="ECO:0000259" key="6">
    <source>
        <dbReference type="Pfam" id="PF03920"/>
    </source>
</evidence>
<sequence>MYPNSGINAAAVAARHPGPPQSAQPFKFTITENCDRIKEEFNFLQAQYHNLKMECEKLAQDKTEMQRHYVMYYEMSYGLNVEMHKQTEISKRLNAIITQIVPFLSQEHQQQVLTAVERAKQITMSELNSVIGQQQRPDLPRLLQQMHAQQIPGAHGAPPIPVGMPHPSLGPGALGGPLALGSTPPQHPLAILNKQELHRPEESKSSNSNIMPLDDRHRSSISPSDRDKYRPRTPESSHELKKVKKEEKDLGHSDGEKSDQDLVVDDASETNPMSPMPNQHHNGTSSNASTPSNKKLDDKPTTPVAKPATPTNSVASNGVPKVVLHMIYKQQQLLQLTVVQECIIIFHTH</sequence>
<dbReference type="Proteomes" id="UP000075885">
    <property type="component" value="Unassembled WGS sequence"/>
</dbReference>
<feature type="compositionally biased region" description="Basic and acidic residues" evidence="5">
    <location>
        <begin position="195"/>
        <end position="204"/>
    </location>
</feature>
<dbReference type="PANTHER" id="PTHR10814">
    <property type="entry name" value="TRANSDUCIN-LIKE ENHANCER PROTEIN"/>
    <property type="match status" value="1"/>
</dbReference>
<evidence type="ECO:0000256" key="2">
    <source>
        <dbReference type="ARBA" id="ARBA00005969"/>
    </source>
</evidence>
<dbReference type="Pfam" id="PF03920">
    <property type="entry name" value="TLE_N"/>
    <property type="match status" value="1"/>
</dbReference>
<evidence type="ECO:0000256" key="1">
    <source>
        <dbReference type="ARBA" id="ARBA00004123"/>
    </source>
</evidence>
<dbReference type="GO" id="GO:0005667">
    <property type="term" value="C:transcription regulator complex"/>
    <property type="evidence" value="ECO:0007669"/>
    <property type="project" value="TreeGrafter"/>
</dbReference>
<accession>A0A182PTA2</accession>
<proteinExistence type="inferred from homology"/>